<keyword evidence="8" id="KW-1185">Reference proteome</keyword>
<proteinExistence type="inferred from homology"/>
<dbReference type="OrthoDB" id="417877at2759"/>
<protein>
    <recommendedName>
        <fullName evidence="6">FAD-binding domain-containing protein</fullName>
    </recommendedName>
</protein>
<comment type="similarity">
    <text evidence="1">Belongs to the paxM FAD-dependent monooxygenase family.</text>
</comment>
<dbReference type="InterPro" id="IPR002938">
    <property type="entry name" value="FAD-bd"/>
</dbReference>
<keyword evidence="5" id="KW-0812">Transmembrane</keyword>
<feature type="domain" description="FAD-binding" evidence="6">
    <location>
        <begin position="133"/>
        <end position="361"/>
    </location>
</feature>
<name>A0A423W563_9PEZI</name>
<dbReference type="SUPFAM" id="SSF51905">
    <property type="entry name" value="FAD/NAD(P)-binding domain"/>
    <property type="match status" value="1"/>
</dbReference>
<evidence type="ECO:0000256" key="1">
    <source>
        <dbReference type="ARBA" id="ARBA00007992"/>
    </source>
</evidence>
<dbReference type="Proteomes" id="UP000285146">
    <property type="component" value="Unassembled WGS sequence"/>
</dbReference>
<dbReference type="STRING" id="1230097.A0A423W563"/>
<dbReference type="PRINTS" id="PR00420">
    <property type="entry name" value="RNGMNOXGNASE"/>
</dbReference>
<dbReference type="InterPro" id="IPR051104">
    <property type="entry name" value="FAD_monoxygenase"/>
</dbReference>
<dbReference type="EMBL" id="LKEB01000061">
    <property type="protein sequence ID" value="ROV98455.1"/>
    <property type="molecule type" value="Genomic_DNA"/>
</dbReference>
<keyword evidence="5" id="KW-1133">Transmembrane helix</keyword>
<dbReference type="GO" id="GO:0016491">
    <property type="term" value="F:oxidoreductase activity"/>
    <property type="evidence" value="ECO:0007669"/>
    <property type="project" value="UniProtKB-KW"/>
</dbReference>
<evidence type="ECO:0000313" key="8">
    <source>
        <dbReference type="Proteomes" id="UP000285146"/>
    </source>
</evidence>
<dbReference type="InterPro" id="IPR036188">
    <property type="entry name" value="FAD/NAD-bd_sf"/>
</dbReference>
<evidence type="ECO:0000256" key="2">
    <source>
        <dbReference type="ARBA" id="ARBA00022630"/>
    </source>
</evidence>
<dbReference type="GO" id="GO:0044550">
    <property type="term" value="P:secondary metabolite biosynthetic process"/>
    <property type="evidence" value="ECO:0007669"/>
    <property type="project" value="UniProtKB-ARBA"/>
</dbReference>
<comment type="caution">
    <text evidence="7">The sequence shown here is derived from an EMBL/GenBank/DDBJ whole genome shotgun (WGS) entry which is preliminary data.</text>
</comment>
<keyword evidence="3" id="KW-0274">FAD</keyword>
<gene>
    <name evidence="7" type="ORF">VPNG_08529</name>
</gene>
<feature type="transmembrane region" description="Helical" evidence="5">
    <location>
        <begin position="17"/>
        <end position="35"/>
    </location>
</feature>
<reference evidence="7 8" key="1">
    <citation type="submission" date="2015-09" db="EMBL/GenBank/DDBJ databases">
        <title>Host preference determinants of Valsa canker pathogens revealed by comparative genomics.</title>
        <authorList>
            <person name="Yin Z."/>
            <person name="Huang L."/>
        </authorList>
    </citation>
    <scope>NUCLEOTIDE SEQUENCE [LARGE SCALE GENOMIC DNA]</scope>
    <source>
        <strain evidence="7 8">SXYLt</strain>
    </source>
</reference>
<evidence type="ECO:0000256" key="3">
    <source>
        <dbReference type="ARBA" id="ARBA00022827"/>
    </source>
</evidence>
<dbReference type="GO" id="GO:0071949">
    <property type="term" value="F:FAD binding"/>
    <property type="evidence" value="ECO:0007669"/>
    <property type="project" value="InterPro"/>
</dbReference>
<dbReference type="FunFam" id="3.50.50.60:FF:000153">
    <property type="entry name" value="Salicylate hydroxylase, putative"/>
    <property type="match status" value="1"/>
</dbReference>
<evidence type="ECO:0000256" key="5">
    <source>
        <dbReference type="SAM" id="Phobius"/>
    </source>
</evidence>
<keyword evidence="5" id="KW-0472">Membrane</keyword>
<accession>A0A423W563</accession>
<keyword evidence="4" id="KW-0560">Oxidoreductase</keyword>
<dbReference type="AlphaFoldDB" id="A0A423W563"/>
<dbReference type="Pfam" id="PF01494">
    <property type="entry name" value="FAD_binding_3"/>
    <property type="match status" value="1"/>
</dbReference>
<dbReference type="Gene3D" id="3.50.50.60">
    <property type="entry name" value="FAD/NAD(P)-binding domain"/>
    <property type="match status" value="1"/>
</dbReference>
<dbReference type="SUPFAM" id="SSF54373">
    <property type="entry name" value="FAD-linked reductases, C-terminal domain"/>
    <property type="match status" value="1"/>
</dbReference>
<evidence type="ECO:0000313" key="7">
    <source>
        <dbReference type="EMBL" id="ROV98455.1"/>
    </source>
</evidence>
<sequence>MRINQSLTDISHPGQDMHIAIVGGGIVGIILALGLTRQDISVRVYEQAAGFREVGAGIAFSACARRCMELVDPAITRALTRCGAVSVSDADDESDYLRFIDGYNQHRPQDPSYQRPLAQIGCAGFRGCRRDQFLEELAKEIPPGVIVFGKRLMRIEENENGGVALSFEDGTISDADAVIGCDGIKSRVRKHLFGTDHGASYAQYTHKVAYRGLVRMDHATEVLGAWKAGNFHHHVGPDAHLTHYPVANHTALNVVVFLSDPDPWPVSDDSSMVAAGARDEVQAALKGWHPTVLGLVGLLPEKLSKWALFDLGDYPAPHYYDGRVCIAGDAAHSSSPHHGAGACLGVEDALCLNLLLAHVREKVAAKDSCGNGYPLGDALEAAFQTFDAVRRKRTQWLVNSSRRVCDLYHQPEWADPKRWVKAETCFEEIRDRSYKIWHFDVDDMVQRTVVEYKARLEVRLRNGNVKTGDGAENGFGEEYGYVL</sequence>
<dbReference type="PANTHER" id="PTHR46720:SF3">
    <property type="entry name" value="FAD-BINDING DOMAIN-CONTAINING PROTEIN-RELATED"/>
    <property type="match status" value="1"/>
</dbReference>
<dbReference type="InParanoid" id="A0A423W563"/>
<dbReference type="PANTHER" id="PTHR46720">
    <property type="entry name" value="HYDROXYLASE, PUTATIVE (AFU_ORTHOLOGUE AFUA_3G01460)-RELATED"/>
    <property type="match status" value="1"/>
</dbReference>
<evidence type="ECO:0000256" key="4">
    <source>
        <dbReference type="ARBA" id="ARBA00023002"/>
    </source>
</evidence>
<organism evidence="7 8">
    <name type="scientific">Cytospora leucostoma</name>
    <dbReference type="NCBI Taxonomy" id="1230097"/>
    <lineage>
        <taxon>Eukaryota</taxon>
        <taxon>Fungi</taxon>
        <taxon>Dikarya</taxon>
        <taxon>Ascomycota</taxon>
        <taxon>Pezizomycotina</taxon>
        <taxon>Sordariomycetes</taxon>
        <taxon>Sordariomycetidae</taxon>
        <taxon>Diaporthales</taxon>
        <taxon>Cytosporaceae</taxon>
        <taxon>Cytospora</taxon>
    </lineage>
</organism>
<keyword evidence="2" id="KW-0285">Flavoprotein</keyword>
<evidence type="ECO:0000259" key="6">
    <source>
        <dbReference type="Pfam" id="PF01494"/>
    </source>
</evidence>